<evidence type="ECO:0000313" key="2">
    <source>
        <dbReference type="EMBL" id="KAF8449197.1"/>
    </source>
</evidence>
<evidence type="ECO:0000313" key="3">
    <source>
        <dbReference type="Proteomes" id="UP001194468"/>
    </source>
</evidence>
<proteinExistence type="predicted"/>
<dbReference type="Proteomes" id="UP001194468">
    <property type="component" value="Unassembled WGS sequence"/>
</dbReference>
<reference evidence="2" key="1">
    <citation type="submission" date="2019-10" db="EMBL/GenBank/DDBJ databases">
        <authorList>
            <consortium name="DOE Joint Genome Institute"/>
            <person name="Kuo A."/>
            <person name="Miyauchi S."/>
            <person name="Kiss E."/>
            <person name="Drula E."/>
            <person name="Kohler A."/>
            <person name="Sanchez-Garcia M."/>
            <person name="Andreopoulos B."/>
            <person name="Barry K.W."/>
            <person name="Bonito G."/>
            <person name="Buee M."/>
            <person name="Carver A."/>
            <person name="Chen C."/>
            <person name="Cichocki N."/>
            <person name="Clum A."/>
            <person name="Culley D."/>
            <person name="Crous P.W."/>
            <person name="Fauchery L."/>
            <person name="Girlanda M."/>
            <person name="Hayes R."/>
            <person name="Keri Z."/>
            <person name="LaButti K."/>
            <person name="Lipzen A."/>
            <person name="Lombard V."/>
            <person name="Magnuson J."/>
            <person name="Maillard F."/>
            <person name="Morin E."/>
            <person name="Murat C."/>
            <person name="Nolan M."/>
            <person name="Ohm R."/>
            <person name="Pangilinan J."/>
            <person name="Pereira M."/>
            <person name="Perotto S."/>
            <person name="Peter M."/>
            <person name="Riley R."/>
            <person name="Sitrit Y."/>
            <person name="Stielow B."/>
            <person name="Szollosi G."/>
            <person name="Zifcakova L."/>
            <person name="Stursova M."/>
            <person name="Spatafora J.W."/>
            <person name="Tedersoo L."/>
            <person name="Vaario L.-M."/>
            <person name="Yamada A."/>
            <person name="Yan M."/>
            <person name="Wang P."/>
            <person name="Xu J."/>
            <person name="Bruns T."/>
            <person name="Baldrian P."/>
            <person name="Vilgalys R."/>
            <person name="Henrissat B."/>
            <person name="Grigoriev I.V."/>
            <person name="Hibbett D."/>
            <person name="Nagy L.G."/>
            <person name="Martin F.M."/>
        </authorList>
    </citation>
    <scope>NUCLEOTIDE SEQUENCE</scope>
    <source>
        <strain evidence="2">BED1</strain>
    </source>
</reference>
<reference evidence="2" key="2">
    <citation type="journal article" date="2020" name="Nat. Commun.">
        <title>Large-scale genome sequencing of mycorrhizal fungi provides insights into the early evolution of symbiotic traits.</title>
        <authorList>
            <person name="Miyauchi S."/>
            <person name="Kiss E."/>
            <person name="Kuo A."/>
            <person name="Drula E."/>
            <person name="Kohler A."/>
            <person name="Sanchez-Garcia M."/>
            <person name="Morin E."/>
            <person name="Andreopoulos B."/>
            <person name="Barry K.W."/>
            <person name="Bonito G."/>
            <person name="Buee M."/>
            <person name="Carver A."/>
            <person name="Chen C."/>
            <person name="Cichocki N."/>
            <person name="Clum A."/>
            <person name="Culley D."/>
            <person name="Crous P.W."/>
            <person name="Fauchery L."/>
            <person name="Girlanda M."/>
            <person name="Hayes R.D."/>
            <person name="Keri Z."/>
            <person name="LaButti K."/>
            <person name="Lipzen A."/>
            <person name="Lombard V."/>
            <person name="Magnuson J."/>
            <person name="Maillard F."/>
            <person name="Murat C."/>
            <person name="Nolan M."/>
            <person name="Ohm R.A."/>
            <person name="Pangilinan J."/>
            <person name="Pereira M.F."/>
            <person name="Perotto S."/>
            <person name="Peter M."/>
            <person name="Pfister S."/>
            <person name="Riley R."/>
            <person name="Sitrit Y."/>
            <person name="Stielow J.B."/>
            <person name="Szollosi G."/>
            <person name="Zifcakova L."/>
            <person name="Stursova M."/>
            <person name="Spatafora J.W."/>
            <person name="Tedersoo L."/>
            <person name="Vaario L.M."/>
            <person name="Yamada A."/>
            <person name="Yan M."/>
            <person name="Wang P."/>
            <person name="Xu J."/>
            <person name="Bruns T."/>
            <person name="Baldrian P."/>
            <person name="Vilgalys R."/>
            <person name="Dunand C."/>
            <person name="Henrissat B."/>
            <person name="Grigoriev I.V."/>
            <person name="Hibbett D."/>
            <person name="Nagy L.G."/>
            <person name="Martin F.M."/>
        </authorList>
    </citation>
    <scope>NUCLEOTIDE SEQUENCE</scope>
    <source>
        <strain evidence="2">BED1</strain>
    </source>
</reference>
<protein>
    <submittedName>
        <fullName evidence="2">Uncharacterized protein</fullName>
    </submittedName>
</protein>
<sequence length="272" mass="28463">MPNVNSTIQYYGTFAGDNGGLFQVCVESVALNDGHLDMSPLLSTPTSTVKRKWAAFASPNEEVATASTQLTTSSSTQVAASASVQSSRASADVLVIANNDTSHSLPILDATCHQIMWFYIHVNYNNIDEQVAIDPCGDNSCTVDLPLAVSKVPSTAYEDASQSLAFQGTLLPDILSGLPATATATPSLAPASDAIIGQPTMPGLTMTPSIYSFLANYAKMATQPGSSPQLPITLGLVPLSTLEPSTSVADTVASDSQLVQSKSKDKHRAKHS</sequence>
<gene>
    <name evidence="2" type="ORF">L210DRAFT_3640802</name>
</gene>
<comment type="caution">
    <text evidence="2">The sequence shown here is derived from an EMBL/GenBank/DDBJ whole genome shotgun (WGS) entry which is preliminary data.</text>
</comment>
<dbReference type="EMBL" id="WHUW01000003">
    <property type="protein sequence ID" value="KAF8449197.1"/>
    <property type="molecule type" value="Genomic_DNA"/>
</dbReference>
<keyword evidence="3" id="KW-1185">Reference proteome</keyword>
<dbReference type="AlphaFoldDB" id="A0AAD4C504"/>
<evidence type="ECO:0000256" key="1">
    <source>
        <dbReference type="SAM" id="MobiDB-lite"/>
    </source>
</evidence>
<feature type="compositionally biased region" description="Polar residues" evidence="1">
    <location>
        <begin position="246"/>
        <end position="261"/>
    </location>
</feature>
<accession>A0AAD4C504</accession>
<organism evidence="2 3">
    <name type="scientific">Boletus edulis BED1</name>
    <dbReference type="NCBI Taxonomy" id="1328754"/>
    <lineage>
        <taxon>Eukaryota</taxon>
        <taxon>Fungi</taxon>
        <taxon>Dikarya</taxon>
        <taxon>Basidiomycota</taxon>
        <taxon>Agaricomycotina</taxon>
        <taxon>Agaricomycetes</taxon>
        <taxon>Agaricomycetidae</taxon>
        <taxon>Boletales</taxon>
        <taxon>Boletineae</taxon>
        <taxon>Boletaceae</taxon>
        <taxon>Boletoideae</taxon>
        <taxon>Boletus</taxon>
    </lineage>
</organism>
<name>A0AAD4C504_BOLED</name>
<feature type="region of interest" description="Disordered" evidence="1">
    <location>
        <begin position="246"/>
        <end position="272"/>
    </location>
</feature>